<evidence type="ECO:0000256" key="1">
    <source>
        <dbReference type="ARBA" id="ARBA00022737"/>
    </source>
</evidence>
<dbReference type="Proteomes" id="UP000504882">
    <property type="component" value="Unassembled WGS sequence"/>
</dbReference>
<dbReference type="SUPFAM" id="SSF48403">
    <property type="entry name" value="Ankyrin repeat"/>
    <property type="match status" value="1"/>
</dbReference>
<protein>
    <submittedName>
        <fullName evidence="5">Ankyrin repeat domain-containing protein</fullName>
    </submittedName>
</protein>
<gene>
    <name evidence="5" type="ORF">EXU48_09210</name>
</gene>
<name>A0ABY2E4J1_9MICO</name>
<feature type="repeat" description="ANK" evidence="3">
    <location>
        <begin position="108"/>
        <end position="145"/>
    </location>
</feature>
<keyword evidence="6" id="KW-1185">Reference proteome</keyword>
<dbReference type="Gene3D" id="1.25.40.20">
    <property type="entry name" value="Ankyrin repeat-containing domain"/>
    <property type="match status" value="2"/>
</dbReference>
<evidence type="ECO:0000256" key="4">
    <source>
        <dbReference type="SAM" id="SignalP"/>
    </source>
</evidence>
<dbReference type="SMART" id="SM00248">
    <property type="entry name" value="ANK"/>
    <property type="match status" value="5"/>
</dbReference>
<dbReference type="PROSITE" id="PS50088">
    <property type="entry name" value="ANK_REPEAT"/>
    <property type="match status" value="1"/>
</dbReference>
<sequence length="257" mass="25627">MITRVVRAASSLGAVALVLAGCGLLPGAGGSGPDVAEHFPDDDDAELARAVAAGDSGAVARLVADGADPDARGADDLTMLQWAILVENADGLAALLDAGADPDLNGSAGKTPLEDTVDVNTSDAASEELVPILLAAGADVNAANSITGVMALGAACVTSSDLAIDLLLGAGADPDGADANGSRPLHDCARVNRGGQLVVLLDAGADPLAETSGGATFQDYYFGYDPELLNDRAAAERAEVIAWLQAHDVPVNPEAHG</sequence>
<evidence type="ECO:0000313" key="6">
    <source>
        <dbReference type="Proteomes" id="UP000504882"/>
    </source>
</evidence>
<proteinExistence type="predicted"/>
<feature type="chain" id="PRO_5047075177" evidence="4">
    <location>
        <begin position="21"/>
        <end position="257"/>
    </location>
</feature>
<dbReference type="PROSITE" id="PS51257">
    <property type="entry name" value="PROKAR_LIPOPROTEIN"/>
    <property type="match status" value="1"/>
</dbReference>
<reference evidence="5 6" key="1">
    <citation type="submission" date="2019-03" db="EMBL/GenBank/DDBJ databases">
        <title>Genomic features of bacteria from cold environments.</title>
        <authorList>
            <person name="Shen L."/>
        </authorList>
    </citation>
    <scope>NUCLEOTIDE SEQUENCE [LARGE SCALE GENOMIC DNA]</scope>
    <source>
        <strain evidence="6">T3246-1</strain>
    </source>
</reference>
<feature type="signal peptide" evidence="4">
    <location>
        <begin position="1"/>
        <end position="20"/>
    </location>
</feature>
<dbReference type="InterPro" id="IPR036770">
    <property type="entry name" value="Ankyrin_rpt-contain_sf"/>
</dbReference>
<dbReference type="InterPro" id="IPR002110">
    <property type="entry name" value="Ankyrin_rpt"/>
</dbReference>
<evidence type="ECO:0000313" key="5">
    <source>
        <dbReference type="EMBL" id="TDE94949.1"/>
    </source>
</evidence>
<evidence type="ECO:0000256" key="3">
    <source>
        <dbReference type="PROSITE-ProRule" id="PRU00023"/>
    </source>
</evidence>
<accession>A0ABY2E4J1</accession>
<organism evidence="5 6">
    <name type="scientific">Occultella glacieicola</name>
    <dbReference type="NCBI Taxonomy" id="2518684"/>
    <lineage>
        <taxon>Bacteria</taxon>
        <taxon>Bacillati</taxon>
        <taxon>Actinomycetota</taxon>
        <taxon>Actinomycetes</taxon>
        <taxon>Micrococcales</taxon>
        <taxon>Ruaniaceae</taxon>
        <taxon>Occultella</taxon>
    </lineage>
</organism>
<dbReference type="RefSeq" id="WP_133107359.1">
    <property type="nucleotide sequence ID" value="NZ_SMNA01000004.1"/>
</dbReference>
<dbReference type="InterPro" id="IPR050776">
    <property type="entry name" value="Ank_Repeat/CDKN_Inhibitor"/>
</dbReference>
<keyword evidence="2 3" id="KW-0040">ANK repeat</keyword>
<keyword evidence="1" id="KW-0677">Repeat</keyword>
<keyword evidence="4" id="KW-0732">Signal</keyword>
<dbReference type="PANTHER" id="PTHR24201">
    <property type="entry name" value="ANK_REP_REGION DOMAIN-CONTAINING PROTEIN"/>
    <property type="match status" value="1"/>
</dbReference>
<dbReference type="EMBL" id="SMNA01000004">
    <property type="protein sequence ID" value="TDE94949.1"/>
    <property type="molecule type" value="Genomic_DNA"/>
</dbReference>
<comment type="caution">
    <text evidence="5">The sequence shown here is derived from an EMBL/GenBank/DDBJ whole genome shotgun (WGS) entry which is preliminary data.</text>
</comment>
<evidence type="ECO:0000256" key="2">
    <source>
        <dbReference type="ARBA" id="ARBA00023043"/>
    </source>
</evidence>